<dbReference type="AlphaFoldDB" id="A0A174BEY4"/>
<feature type="transmembrane region" description="Helical" evidence="3">
    <location>
        <begin position="58"/>
        <end position="80"/>
    </location>
</feature>
<keyword evidence="3" id="KW-1133">Transmembrane helix</keyword>
<keyword evidence="2" id="KW-0813">Transport</keyword>
<dbReference type="PANTHER" id="PTHR34295">
    <property type="entry name" value="BIOTIN TRANSPORTER BIOY"/>
    <property type="match status" value="1"/>
</dbReference>
<gene>
    <name evidence="4" type="primary">bioY</name>
    <name evidence="4" type="ORF">ERS852385_01881</name>
</gene>
<evidence type="ECO:0000313" key="5">
    <source>
        <dbReference type="Proteomes" id="UP000095546"/>
    </source>
</evidence>
<dbReference type="EMBL" id="CYYU01000018">
    <property type="protein sequence ID" value="CUN99562.1"/>
    <property type="molecule type" value="Genomic_DNA"/>
</dbReference>
<reference evidence="4 5" key="1">
    <citation type="submission" date="2015-09" db="EMBL/GenBank/DDBJ databases">
        <authorList>
            <consortium name="Pathogen Informatics"/>
        </authorList>
    </citation>
    <scope>NUCLEOTIDE SEQUENCE [LARGE SCALE GENOMIC DNA]</scope>
    <source>
        <strain evidence="4 5">2789STDY5608828</strain>
    </source>
</reference>
<dbReference type="Pfam" id="PF02632">
    <property type="entry name" value="BioY"/>
    <property type="match status" value="1"/>
</dbReference>
<evidence type="ECO:0000256" key="3">
    <source>
        <dbReference type="SAM" id="Phobius"/>
    </source>
</evidence>
<name>A0A174BEY4_9FIRM</name>
<keyword evidence="2 3" id="KW-0472">Membrane</keyword>
<comment type="similarity">
    <text evidence="1 2">Belongs to the BioY family.</text>
</comment>
<dbReference type="Proteomes" id="UP000095546">
    <property type="component" value="Unassembled WGS sequence"/>
</dbReference>
<keyword evidence="3" id="KW-0812">Transmembrane</keyword>
<evidence type="ECO:0000256" key="2">
    <source>
        <dbReference type="PIRNR" id="PIRNR016661"/>
    </source>
</evidence>
<dbReference type="PANTHER" id="PTHR34295:SF1">
    <property type="entry name" value="BIOTIN TRANSPORTER BIOY"/>
    <property type="match status" value="1"/>
</dbReference>
<feature type="transmembrane region" description="Helical" evidence="3">
    <location>
        <begin position="115"/>
        <end position="135"/>
    </location>
</feature>
<evidence type="ECO:0000313" key="4">
    <source>
        <dbReference type="EMBL" id="CUN99562.1"/>
    </source>
</evidence>
<feature type="transmembrane region" description="Helical" evidence="3">
    <location>
        <begin position="147"/>
        <end position="174"/>
    </location>
</feature>
<comment type="subcellular location">
    <subcellularLocation>
        <location evidence="2">Cell membrane</location>
        <topology evidence="2">Multi-pass membrane protein</topology>
    </subcellularLocation>
</comment>
<feature type="transmembrane region" description="Helical" evidence="3">
    <location>
        <begin position="7"/>
        <end position="28"/>
    </location>
</feature>
<feature type="transmembrane region" description="Helical" evidence="3">
    <location>
        <begin position="34"/>
        <end position="51"/>
    </location>
</feature>
<accession>A0A174BEY4</accession>
<dbReference type="Gene3D" id="1.10.1760.20">
    <property type="match status" value="1"/>
</dbReference>
<dbReference type="PIRSF" id="PIRSF016661">
    <property type="entry name" value="BioY"/>
    <property type="match status" value="1"/>
</dbReference>
<dbReference type="InterPro" id="IPR003784">
    <property type="entry name" value="BioY"/>
</dbReference>
<proteinExistence type="inferred from homology"/>
<protein>
    <recommendedName>
        <fullName evidence="2">Biotin transporter</fullName>
    </recommendedName>
</protein>
<feature type="transmembrane region" description="Helical" evidence="3">
    <location>
        <begin position="86"/>
        <end position="103"/>
    </location>
</feature>
<keyword evidence="5" id="KW-1185">Reference proteome</keyword>
<keyword evidence="2" id="KW-1003">Cell membrane</keyword>
<dbReference type="GO" id="GO:0015225">
    <property type="term" value="F:biotin transmembrane transporter activity"/>
    <property type="evidence" value="ECO:0007669"/>
    <property type="project" value="UniProtKB-UniRule"/>
</dbReference>
<sequence>MMKKLELREMVLCALFIALITVGTFIRIPVGTDVYTLQFLFTLLAGLMLGARLGAIAVIAYILLGLLGVPIFATGGGPGYVLQPTFGYLLGFVLQAWFCGKYARSLRTISFRSLLAVNVGGMAIVYILGIGWFYLVSNYVLQAPIAFWTAIFYCGILQVGPDFLLCMAAAGLALRCYKVGLWLAMPLGAERARMEVKEG</sequence>
<dbReference type="STRING" id="187979.ERS852385_01881"/>
<dbReference type="GO" id="GO:0005886">
    <property type="term" value="C:plasma membrane"/>
    <property type="evidence" value="ECO:0007669"/>
    <property type="project" value="UniProtKB-SubCell"/>
</dbReference>
<organism evidence="4 5">
    <name type="scientific">Mitsuokella jalaludinii</name>
    <dbReference type="NCBI Taxonomy" id="187979"/>
    <lineage>
        <taxon>Bacteria</taxon>
        <taxon>Bacillati</taxon>
        <taxon>Bacillota</taxon>
        <taxon>Negativicutes</taxon>
        <taxon>Selenomonadales</taxon>
        <taxon>Selenomonadaceae</taxon>
        <taxon>Mitsuokella</taxon>
    </lineage>
</organism>
<evidence type="ECO:0000256" key="1">
    <source>
        <dbReference type="ARBA" id="ARBA00010692"/>
    </source>
</evidence>